<keyword evidence="1" id="KW-0805">Transcription regulation</keyword>
<feature type="domain" description="HTH lacI-type" evidence="4">
    <location>
        <begin position="5"/>
        <end position="59"/>
    </location>
</feature>
<dbReference type="InterPro" id="IPR028082">
    <property type="entry name" value="Peripla_BP_I"/>
</dbReference>
<accession>A0ABU2HXM9</accession>
<dbReference type="EMBL" id="JAVQLW010000002">
    <property type="protein sequence ID" value="MDS9469069.1"/>
    <property type="molecule type" value="Genomic_DNA"/>
</dbReference>
<name>A0ABU2HXM9_9RHOB</name>
<dbReference type="Pfam" id="PF00356">
    <property type="entry name" value="LacI"/>
    <property type="match status" value="1"/>
</dbReference>
<keyword evidence="3" id="KW-0804">Transcription</keyword>
<protein>
    <submittedName>
        <fullName evidence="5">LacI family DNA-binding transcriptional regulator</fullName>
    </submittedName>
</protein>
<proteinExistence type="predicted"/>
<evidence type="ECO:0000256" key="2">
    <source>
        <dbReference type="ARBA" id="ARBA00023125"/>
    </source>
</evidence>
<keyword evidence="6" id="KW-1185">Reference proteome</keyword>
<evidence type="ECO:0000256" key="1">
    <source>
        <dbReference type="ARBA" id="ARBA00023015"/>
    </source>
</evidence>
<sequence length="338" mass="37500">MTERPGIRDLARLAGLSEATVDRVLHGRPNVRPATAERVLRAAAECNYLPETVLQRLSRPDRQRLTVILPHMPNAFLQQLNHDLRLWARARDRGSRIHSFMLDCLDPGQLARNLRRLGKRCDTIAFFGVDHPDVRDEANALVAAGKQVITLISDITGSQRHSYIGIDNLAAGRTAAFLMARMHGQRPGKLAVIAATRNFRSHVERELGFQELILRDHPRLTLAGTIEGKDDPDTNGRVTQELLERFPDLCGIYNVGGSSEGIATALRRAGRCGEVALIGHGLSAGTRRMLQQGLMTAVLTHRHQTMFEVLLDQLHARSPASPSFLPMQIIFPTNLPEP</sequence>
<dbReference type="Pfam" id="PF13407">
    <property type="entry name" value="Peripla_BP_4"/>
    <property type="match status" value="1"/>
</dbReference>
<dbReference type="SUPFAM" id="SSF47413">
    <property type="entry name" value="lambda repressor-like DNA-binding domains"/>
    <property type="match status" value="1"/>
</dbReference>
<dbReference type="GO" id="GO:0003677">
    <property type="term" value="F:DNA binding"/>
    <property type="evidence" value="ECO:0007669"/>
    <property type="project" value="UniProtKB-KW"/>
</dbReference>
<dbReference type="PROSITE" id="PS50932">
    <property type="entry name" value="HTH_LACI_2"/>
    <property type="match status" value="1"/>
</dbReference>
<evidence type="ECO:0000259" key="4">
    <source>
        <dbReference type="PROSITE" id="PS50932"/>
    </source>
</evidence>
<evidence type="ECO:0000313" key="5">
    <source>
        <dbReference type="EMBL" id="MDS9469069.1"/>
    </source>
</evidence>
<dbReference type="SUPFAM" id="SSF53822">
    <property type="entry name" value="Periplasmic binding protein-like I"/>
    <property type="match status" value="1"/>
</dbReference>
<dbReference type="Gene3D" id="1.10.260.40">
    <property type="entry name" value="lambda repressor-like DNA-binding domains"/>
    <property type="match status" value="1"/>
</dbReference>
<organism evidence="5 6">
    <name type="scientific">Paracoccus aurantius</name>
    <dbReference type="NCBI Taxonomy" id="3073814"/>
    <lineage>
        <taxon>Bacteria</taxon>
        <taxon>Pseudomonadati</taxon>
        <taxon>Pseudomonadota</taxon>
        <taxon>Alphaproteobacteria</taxon>
        <taxon>Rhodobacterales</taxon>
        <taxon>Paracoccaceae</taxon>
        <taxon>Paracoccus</taxon>
    </lineage>
</organism>
<gene>
    <name evidence="5" type="ORF">RGQ15_15995</name>
</gene>
<dbReference type="InterPro" id="IPR000843">
    <property type="entry name" value="HTH_LacI"/>
</dbReference>
<evidence type="ECO:0000256" key="3">
    <source>
        <dbReference type="ARBA" id="ARBA00023163"/>
    </source>
</evidence>
<dbReference type="CDD" id="cd06307">
    <property type="entry name" value="PBP1_sugar_binding"/>
    <property type="match status" value="1"/>
</dbReference>
<reference evidence="6" key="1">
    <citation type="submission" date="2023-07" db="EMBL/GenBank/DDBJ databases">
        <title>Paracoccus sp. MBLB3053 whole genome sequence.</title>
        <authorList>
            <person name="Hwang C.Y."/>
            <person name="Cho E.-S."/>
            <person name="Seo M.-J."/>
        </authorList>
    </citation>
    <scope>NUCLEOTIDE SEQUENCE [LARGE SCALE GENOMIC DNA]</scope>
    <source>
        <strain evidence="6">MBLB3053</strain>
    </source>
</reference>
<dbReference type="Gene3D" id="3.40.50.2300">
    <property type="match status" value="2"/>
</dbReference>
<dbReference type="SMART" id="SM00354">
    <property type="entry name" value="HTH_LACI"/>
    <property type="match status" value="1"/>
</dbReference>
<dbReference type="Proteomes" id="UP001269144">
    <property type="component" value="Unassembled WGS sequence"/>
</dbReference>
<dbReference type="InterPro" id="IPR010982">
    <property type="entry name" value="Lambda_DNA-bd_dom_sf"/>
</dbReference>
<keyword evidence="2 5" id="KW-0238">DNA-binding</keyword>
<comment type="caution">
    <text evidence="5">The sequence shown here is derived from an EMBL/GenBank/DDBJ whole genome shotgun (WGS) entry which is preliminary data.</text>
</comment>
<dbReference type="InterPro" id="IPR025997">
    <property type="entry name" value="SBP_2_dom"/>
</dbReference>
<dbReference type="PANTHER" id="PTHR30146:SF152">
    <property type="entry name" value="TRANSCRIPTIONAL REGULATORY PROTEIN"/>
    <property type="match status" value="1"/>
</dbReference>
<dbReference type="CDD" id="cd01392">
    <property type="entry name" value="HTH_LacI"/>
    <property type="match status" value="1"/>
</dbReference>
<evidence type="ECO:0000313" key="6">
    <source>
        <dbReference type="Proteomes" id="UP001269144"/>
    </source>
</evidence>
<dbReference type="RefSeq" id="WP_311161583.1">
    <property type="nucleotide sequence ID" value="NZ_JAVQLW010000002.1"/>
</dbReference>
<dbReference type="PANTHER" id="PTHR30146">
    <property type="entry name" value="LACI-RELATED TRANSCRIPTIONAL REPRESSOR"/>
    <property type="match status" value="1"/>
</dbReference>